<dbReference type="AlphaFoldDB" id="A0A920CPW5"/>
<dbReference type="InterPro" id="IPR038501">
    <property type="entry name" value="Spore_GerAC_C_sf"/>
</dbReference>
<comment type="subcellular location">
    <subcellularLocation>
        <location evidence="1">Membrane</location>
        <topology evidence="1">Lipid-anchor</topology>
    </subcellularLocation>
</comment>
<dbReference type="InterPro" id="IPR057336">
    <property type="entry name" value="GerAC_N"/>
</dbReference>
<comment type="similarity">
    <text evidence="2">Belongs to the GerABKC lipoprotein family.</text>
</comment>
<comment type="caution">
    <text evidence="10">The sequence shown here is derived from an EMBL/GenBank/DDBJ whole genome shotgun (WGS) entry which is preliminary data.</text>
</comment>
<protein>
    <submittedName>
        <fullName evidence="10">Spore germination protein KC</fullName>
    </submittedName>
</protein>
<keyword evidence="6" id="KW-0564">Palmitate</keyword>
<evidence type="ECO:0000313" key="10">
    <source>
        <dbReference type="EMBL" id="GIO45354.1"/>
    </source>
</evidence>
<evidence type="ECO:0000259" key="8">
    <source>
        <dbReference type="Pfam" id="PF05504"/>
    </source>
</evidence>
<evidence type="ECO:0000256" key="4">
    <source>
        <dbReference type="ARBA" id="ARBA00022729"/>
    </source>
</evidence>
<keyword evidence="7" id="KW-0449">Lipoprotein</keyword>
<feature type="domain" description="Spore germination protein N-terminal" evidence="9">
    <location>
        <begin position="23"/>
        <end position="199"/>
    </location>
</feature>
<dbReference type="InterPro" id="IPR046953">
    <property type="entry name" value="Spore_GerAC-like_C"/>
</dbReference>
<keyword evidence="5" id="KW-0472">Membrane</keyword>
<evidence type="ECO:0000256" key="6">
    <source>
        <dbReference type="ARBA" id="ARBA00023139"/>
    </source>
</evidence>
<dbReference type="Pfam" id="PF25198">
    <property type="entry name" value="Spore_GerAC_N"/>
    <property type="match status" value="1"/>
</dbReference>
<keyword evidence="3" id="KW-0309">Germination</keyword>
<accession>A0A920CPW5</accession>
<dbReference type="EMBL" id="BORT01000001">
    <property type="protein sequence ID" value="GIO45354.1"/>
    <property type="molecule type" value="Genomic_DNA"/>
</dbReference>
<proteinExistence type="inferred from homology"/>
<evidence type="ECO:0000259" key="9">
    <source>
        <dbReference type="Pfam" id="PF25198"/>
    </source>
</evidence>
<gene>
    <name evidence="10" type="primary">gerKC</name>
    <name evidence="10" type="ORF">J34TS1_01190</name>
</gene>
<evidence type="ECO:0000256" key="1">
    <source>
        <dbReference type="ARBA" id="ARBA00004635"/>
    </source>
</evidence>
<keyword evidence="4" id="KW-0732">Signal</keyword>
<name>A0A920CPW5_9BACL</name>
<evidence type="ECO:0000256" key="5">
    <source>
        <dbReference type="ARBA" id="ARBA00023136"/>
    </source>
</evidence>
<sequence length="404" mass="45031">MTSRILLIAISIFMMIPLGGCWDRKELNELGIAVAIGVDTAPRNQLKVTAQVVVPSKVAPGQLSGKVGTSVTVYEQIAPTFTEAIQKMTVVSPRKVYLGHIRMLVIGEKFARKGIASVVETLIREPSSRADYYIVVAKEQSASDILKITTSLEKIPANKMFTSLNISSDTWAPYTKVTIDDLMNTLLDASGCPVLTGIHAYGTNQDKSGEGVENITKTEPTVELKFVGLGVFKKDRLVDWLNESESKGYNFIRNQVKETREHYDTGNGVRIGFHTFRNKTEVKAAVVQGNPLIRINVTSEGALSEIQGDAQVLNSSETLHQLERQSSKRVVELMKQAVDSARQRHHADIFGFGELIHEENPKAWKKLKKDWERMLTELNVHYTVDTKISKIGTLLDTFQKKMKE</sequence>
<evidence type="ECO:0000313" key="11">
    <source>
        <dbReference type="Proteomes" id="UP000682811"/>
    </source>
</evidence>
<dbReference type="RefSeq" id="WP_212976561.1">
    <property type="nucleotide sequence ID" value="NZ_AP025343.1"/>
</dbReference>
<feature type="domain" description="Spore germination GerAC-like C-terminal" evidence="8">
    <location>
        <begin position="228"/>
        <end position="392"/>
    </location>
</feature>
<evidence type="ECO:0000256" key="7">
    <source>
        <dbReference type="ARBA" id="ARBA00023288"/>
    </source>
</evidence>
<evidence type="ECO:0000256" key="3">
    <source>
        <dbReference type="ARBA" id="ARBA00022544"/>
    </source>
</evidence>
<dbReference type="PANTHER" id="PTHR35789">
    <property type="entry name" value="SPORE GERMINATION PROTEIN B3"/>
    <property type="match status" value="1"/>
</dbReference>
<dbReference type="Proteomes" id="UP000682811">
    <property type="component" value="Unassembled WGS sequence"/>
</dbReference>
<dbReference type="Gene3D" id="3.30.300.210">
    <property type="entry name" value="Nutrient germinant receptor protein C, domain 3"/>
    <property type="match status" value="1"/>
</dbReference>
<organism evidence="10 11">
    <name type="scientific">Paenibacillus azoreducens</name>
    <dbReference type="NCBI Taxonomy" id="116718"/>
    <lineage>
        <taxon>Bacteria</taxon>
        <taxon>Bacillati</taxon>
        <taxon>Bacillota</taxon>
        <taxon>Bacilli</taxon>
        <taxon>Bacillales</taxon>
        <taxon>Paenibacillaceae</taxon>
        <taxon>Paenibacillus</taxon>
    </lineage>
</organism>
<reference evidence="10 11" key="1">
    <citation type="submission" date="2021-03" db="EMBL/GenBank/DDBJ databases">
        <title>Antimicrobial resistance genes in bacteria isolated from Japanese honey, and their potential for conferring macrolide and lincosamide resistance in the American foulbrood pathogen Paenibacillus larvae.</title>
        <authorList>
            <person name="Okamoto M."/>
            <person name="Kumagai M."/>
            <person name="Kanamori H."/>
            <person name="Takamatsu D."/>
        </authorList>
    </citation>
    <scope>NUCLEOTIDE SEQUENCE [LARGE SCALE GENOMIC DNA]</scope>
    <source>
        <strain evidence="10 11">J34TS1</strain>
    </source>
</reference>
<dbReference type="GO" id="GO:0009847">
    <property type="term" value="P:spore germination"/>
    <property type="evidence" value="ECO:0007669"/>
    <property type="project" value="InterPro"/>
</dbReference>
<dbReference type="NCBIfam" id="TIGR02887">
    <property type="entry name" value="spore_ger_x_C"/>
    <property type="match status" value="1"/>
</dbReference>
<dbReference type="InterPro" id="IPR008844">
    <property type="entry name" value="Spore_GerAC-like"/>
</dbReference>
<dbReference type="PANTHER" id="PTHR35789:SF1">
    <property type="entry name" value="SPORE GERMINATION PROTEIN B3"/>
    <property type="match status" value="1"/>
</dbReference>
<dbReference type="GO" id="GO:0016020">
    <property type="term" value="C:membrane"/>
    <property type="evidence" value="ECO:0007669"/>
    <property type="project" value="UniProtKB-SubCell"/>
</dbReference>
<evidence type="ECO:0000256" key="2">
    <source>
        <dbReference type="ARBA" id="ARBA00007886"/>
    </source>
</evidence>
<keyword evidence="11" id="KW-1185">Reference proteome</keyword>
<dbReference type="Pfam" id="PF05504">
    <property type="entry name" value="Spore_GerAC"/>
    <property type="match status" value="1"/>
</dbReference>